<accession>A0AAW8JSP9</accession>
<sequence length="629" mass="67536">MKNKILLPFALTGLVTALSACGGGGSHINEDPYKGVTATTSGCSSSLVTDSCMMFSLDFPAEGVNFDCSSDKSNHFATEKNGNLFTGGCKVGDTVSFYIQGTKTSRKINLGSVDLSKIRPLKSSTDPVYISLKDIAEGLTGKSMTVMDTSDESFKVMVALTRILQSVAVSEGNQAGAIQEIDLTTDFKNTLSTVTADVGKANYLDDSYISLLQPWVDMNAVDDQTSQNLTKQLINQSGVATYSASRFGIDSPTAGISGFFALSQLTNRYAIADMILLTTRSGHTIGYATEWIGQPKLGTGETNSNARNLLPLQVPPTKMNANMQVSLINPLSNKISKAFLLNSDKAEESSNTISLNQGVLYNNNKIAGNQYVYTAITKDTGTAPANVLGKWSQTVGGEVFNGTIDIDKIYPVTYLDQSVFKTLNSVAKGEQYIFPLYATLTFKFDNTITGIATIPDTKLSIVIDENGDIRTNLGANGSLTSDECPTLDSKTYKDSKNVQQYLIGTTGTTNYSESDKSITARIILANPVFGVLDGAMAGVNSFAITGIRFNLQNLLQNHTTVDGINVTGWNGALVTNALWENTFAGAQNSFNTAKDNSPTLDQKNIAQRRSGTIQSFVELPSCYKIKTKI</sequence>
<proteinExistence type="predicted"/>
<gene>
    <name evidence="2" type="ORF">RFH51_16035</name>
</gene>
<dbReference type="EMBL" id="JAVIDA010000030">
    <property type="protein sequence ID" value="MDQ9072964.1"/>
    <property type="molecule type" value="Genomic_DNA"/>
</dbReference>
<evidence type="ECO:0000256" key="1">
    <source>
        <dbReference type="SAM" id="SignalP"/>
    </source>
</evidence>
<evidence type="ECO:0000313" key="2">
    <source>
        <dbReference type="EMBL" id="MDQ9072964.1"/>
    </source>
</evidence>
<comment type="caution">
    <text evidence="2">The sequence shown here is derived from an EMBL/GenBank/DDBJ whole genome shotgun (WGS) entry which is preliminary data.</text>
</comment>
<dbReference type="RefSeq" id="WP_308957132.1">
    <property type="nucleotide sequence ID" value="NZ_JAVICY010000033.1"/>
</dbReference>
<feature type="signal peptide" evidence="1">
    <location>
        <begin position="1"/>
        <end position="22"/>
    </location>
</feature>
<evidence type="ECO:0000313" key="3">
    <source>
        <dbReference type="Proteomes" id="UP001243195"/>
    </source>
</evidence>
<feature type="chain" id="PRO_5043611541" description="Pilus assembly protein FilF" evidence="1">
    <location>
        <begin position="23"/>
        <end position="629"/>
    </location>
</feature>
<protein>
    <recommendedName>
        <fullName evidence="4">Pilus assembly protein FilF</fullName>
    </recommendedName>
</protein>
<reference evidence="2" key="1">
    <citation type="submission" date="2023-08" db="EMBL/GenBank/DDBJ databases">
        <title>Emergence of clinically-relevant ST2 carbapenem-resistant Acinetobacter baumannii strains in hospital sewages in Zhejiang, East of China.</title>
        <authorList>
            <person name="Kaichao C."/>
            <person name="Zhang R."/>
        </authorList>
    </citation>
    <scope>NUCLEOTIDE SEQUENCE</scope>
    <source>
        <strain evidence="2">M-SY-60</strain>
    </source>
</reference>
<organism evidence="2 3">
    <name type="scientific">Acinetobacter gerneri</name>
    <dbReference type="NCBI Taxonomy" id="202952"/>
    <lineage>
        <taxon>Bacteria</taxon>
        <taxon>Pseudomonadati</taxon>
        <taxon>Pseudomonadota</taxon>
        <taxon>Gammaproteobacteria</taxon>
        <taxon>Moraxellales</taxon>
        <taxon>Moraxellaceae</taxon>
        <taxon>Acinetobacter</taxon>
    </lineage>
</organism>
<name>A0AAW8JSP9_9GAMM</name>
<dbReference type="Proteomes" id="UP001243195">
    <property type="component" value="Unassembled WGS sequence"/>
</dbReference>
<evidence type="ECO:0008006" key="4">
    <source>
        <dbReference type="Google" id="ProtNLM"/>
    </source>
</evidence>
<dbReference type="PROSITE" id="PS51257">
    <property type="entry name" value="PROKAR_LIPOPROTEIN"/>
    <property type="match status" value="1"/>
</dbReference>
<keyword evidence="1" id="KW-0732">Signal</keyword>
<dbReference type="AlphaFoldDB" id="A0AAW8JSP9"/>